<dbReference type="InterPro" id="IPR001492">
    <property type="entry name" value="Flagellin"/>
</dbReference>
<accession>A0A971S110</accession>
<evidence type="ECO:0000313" key="1">
    <source>
        <dbReference type="EMBL" id="NLW35656.1"/>
    </source>
</evidence>
<dbReference type="PANTHER" id="PTHR42792:SF1">
    <property type="entry name" value="FLAGELLAR HOOK-ASSOCIATED PROTEIN 3"/>
    <property type="match status" value="1"/>
</dbReference>
<dbReference type="GO" id="GO:0009288">
    <property type="term" value="C:bacterial-type flagellum"/>
    <property type="evidence" value="ECO:0007669"/>
    <property type="project" value="InterPro"/>
</dbReference>
<dbReference type="GO" id="GO:0005198">
    <property type="term" value="F:structural molecule activity"/>
    <property type="evidence" value="ECO:0007669"/>
    <property type="project" value="InterPro"/>
</dbReference>
<name>A0A971S110_9BACT</name>
<dbReference type="SUPFAM" id="SSF64518">
    <property type="entry name" value="Phase 1 flagellin"/>
    <property type="match status" value="1"/>
</dbReference>
<dbReference type="AlphaFoldDB" id="A0A971S110"/>
<dbReference type="PANTHER" id="PTHR42792">
    <property type="entry name" value="FLAGELLIN"/>
    <property type="match status" value="1"/>
</dbReference>
<protein>
    <recommendedName>
        <fullName evidence="3">Flagellar hook-associated protein 3</fullName>
    </recommendedName>
</protein>
<gene>
    <name evidence="1" type="ORF">GXY80_09285</name>
</gene>
<organism evidence="1 2">
    <name type="scientific">Syntrophorhabdus aromaticivorans</name>
    <dbReference type="NCBI Taxonomy" id="328301"/>
    <lineage>
        <taxon>Bacteria</taxon>
        <taxon>Pseudomonadati</taxon>
        <taxon>Thermodesulfobacteriota</taxon>
        <taxon>Syntrophorhabdia</taxon>
        <taxon>Syntrophorhabdales</taxon>
        <taxon>Syntrophorhabdaceae</taxon>
        <taxon>Syntrophorhabdus</taxon>
    </lineage>
</organism>
<evidence type="ECO:0008006" key="3">
    <source>
        <dbReference type="Google" id="ProtNLM"/>
    </source>
</evidence>
<dbReference type="Proteomes" id="UP000777265">
    <property type="component" value="Unassembled WGS sequence"/>
</dbReference>
<dbReference type="Gene3D" id="1.20.1330.10">
    <property type="entry name" value="f41 fragment of flagellin, N-terminal domain"/>
    <property type="match status" value="1"/>
</dbReference>
<dbReference type="EMBL" id="JAAYEE010000156">
    <property type="protein sequence ID" value="NLW35656.1"/>
    <property type="molecule type" value="Genomic_DNA"/>
</dbReference>
<comment type="caution">
    <text evidence="1">The sequence shown here is derived from an EMBL/GenBank/DDBJ whole genome shotgun (WGS) entry which is preliminary data.</text>
</comment>
<sequence length="724" mass="77341">MRISDSLRYKLFQMNISKVGQQLNDIETKISTQKNINVPSDDPIKYATSIQYDAELSLGTQYNNNLLRLSTLVSMYDTSFSSIGSRLGEAMQLADNFATMDANMRKTASEEIKGIIEHLVTVGNSKLGNSYIFGGKQADKAPFQLNNDYSVTFTVSQQGEDATSIYVDKSQTGQYGISGRAAFYDTAKIAFGSVVNGYTGDIYSNTDSFAYVLDGTNNGMSLNGEPVTLSEGVYSGDSLSDEMKNQLNTLYIINSTNNTIYVNGSAVTLTGGTYGTGTDLAAEIETQLGAAGYAVSVNYDSTGRTFSIENNSGAAVTFNWSDHRSTAGKALGFDDVDSVVSDGETDTSDHSAEKLISAAFDSATRKFVITNNTGGDITFNNGIATAAGTLGFNNADNTVAAGETIKSDFDTGRKSFLVKITTGGPATGALASRATYQYSINGGATWSANLTVNTGGADTAAADITITQGENDVFYVDTPAGTKKVVLTDTLGLGTRYTGTDLAKEIQDQLNLTVGAGHFAGYDAATRKFTITNNTGVVEAFRWSDPGSTAAGVLGFDNVDSVVSSGAKDVSDYDAGMFIDGAGVVNATNNRIKLLFSTTGNNLDASKDTFHVKDLSVFELLKNMKDAFESDNATWVSKNSKHVDKARELTTRNNTVIAFQGSHAKTIIENNKTKESRLQIIQADLVNADMSELATQFNALFYTYQALLSTLARMQSIGILNYLK</sequence>
<evidence type="ECO:0000313" key="2">
    <source>
        <dbReference type="Proteomes" id="UP000777265"/>
    </source>
</evidence>
<proteinExistence type="predicted"/>
<reference evidence="1" key="1">
    <citation type="journal article" date="2020" name="Biotechnol. Biofuels">
        <title>New insights from the biogas microbiome by comprehensive genome-resolved metagenomics of nearly 1600 species originating from multiple anaerobic digesters.</title>
        <authorList>
            <person name="Campanaro S."/>
            <person name="Treu L."/>
            <person name="Rodriguez-R L.M."/>
            <person name="Kovalovszki A."/>
            <person name="Ziels R.M."/>
            <person name="Maus I."/>
            <person name="Zhu X."/>
            <person name="Kougias P.G."/>
            <person name="Basile A."/>
            <person name="Luo G."/>
            <person name="Schluter A."/>
            <person name="Konstantinidis K.T."/>
            <person name="Angelidaki I."/>
        </authorList>
    </citation>
    <scope>NUCLEOTIDE SEQUENCE</scope>
    <source>
        <strain evidence="1">AS06rmzACSIP_7</strain>
    </source>
</reference>
<reference evidence="1" key="2">
    <citation type="submission" date="2020-01" db="EMBL/GenBank/DDBJ databases">
        <authorList>
            <person name="Campanaro S."/>
        </authorList>
    </citation>
    <scope>NUCLEOTIDE SEQUENCE</scope>
    <source>
        <strain evidence="1">AS06rmzACSIP_7</strain>
    </source>
</reference>